<dbReference type="PANTHER" id="PTHR10851">
    <property type="entry name" value="PYRIDOXINE-5-PHOSPHATE OXIDASE"/>
    <property type="match status" value="1"/>
</dbReference>
<dbReference type="EC" id="1.4.3.5" evidence="5"/>
<evidence type="ECO:0000256" key="4">
    <source>
        <dbReference type="ARBA" id="ARBA00023002"/>
    </source>
</evidence>
<comment type="similarity">
    <text evidence="1 5">Belongs to the pyridoxamine 5'-phosphate oxidase family.</text>
</comment>
<feature type="binding site" evidence="5">
    <location>
        <begin position="79"/>
        <end position="80"/>
    </location>
    <ligand>
        <name>FMN</name>
        <dbReference type="ChEBI" id="CHEBI:58210"/>
    </ligand>
</feature>
<dbReference type="eggNOG" id="COG0259">
    <property type="taxonomic scope" value="Bacteria"/>
</dbReference>
<dbReference type="Proteomes" id="UP000095008">
    <property type="component" value="Unassembled WGS sequence"/>
</dbReference>
<comment type="subunit">
    <text evidence="5">Homodimer.</text>
</comment>
<keyword evidence="4 5" id="KW-0560">Oxidoreductase</keyword>
<dbReference type="GO" id="GO:0008615">
    <property type="term" value="P:pyridoxine biosynthetic process"/>
    <property type="evidence" value="ECO:0007669"/>
    <property type="project" value="UniProtKB-UniRule"/>
</dbReference>
<evidence type="ECO:0000313" key="12">
    <source>
        <dbReference type="Proteomes" id="UP000095008"/>
    </source>
</evidence>
<dbReference type="NCBIfam" id="TIGR00558">
    <property type="entry name" value="pdxH"/>
    <property type="match status" value="1"/>
</dbReference>
<evidence type="ECO:0000256" key="2">
    <source>
        <dbReference type="ARBA" id="ARBA00022630"/>
    </source>
</evidence>
<dbReference type="InterPro" id="IPR019576">
    <property type="entry name" value="Pyridoxamine_oxidase_dimer_C"/>
</dbReference>
<dbReference type="InterPro" id="IPR000659">
    <property type="entry name" value="Pyridox_Oxase"/>
</dbReference>
<evidence type="ECO:0000313" key="10">
    <source>
        <dbReference type="EMBL" id="OCX74596.1"/>
    </source>
</evidence>
<evidence type="ECO:0000256" key="5">
    <source>
        <dbReference type="HAMAP-Rule" id="MF_01629"/>
    </source>
</evidence>
<protein>
    <recommendedName>
        <fullName evidence="5">Pyridoxine/pyridoxamine 5'-phosphate oxidase</fullName>
        <ecNumber evidence="5">1.4.3.5</ecNumber>
    </recommendedName>
    <alternativeName>
        <fullName evidence="5">PNP/PMP oxidase</fullName>
        <shortName evidence="5">PNPOx</shortName>
    </alternativeName>
    <alternativeName>
        <fullName evidence="5">Pyridoxal 5'-phosphate synthase</fullName>
    </alternativeName>
</protein>
<comment type="caution">
    <text evidence="5">Lacks conserved residue(s) required for the propagation of feature annotation.</text>
</comment>
<evidence type="ECO:0000259" key="7">
    <source>
        <dbReference type="Pfam" id="PF01243"/>
    </source>
</evidence>
<feature type="binding site" evidence="5">
    <location>
        <position position="69"/>
    </location>
    <ligand>
        <name>substrate</name>
    </ligand>
</feature>
<sequence length="218" mass="25193">MEGEIDHRSTRRDFTHGELHRHDLDSNPFQQLATWLAAATEAGNFDATAMVLATADADGHPDARYVLLKHFDEQGLCWYSDQRSQKGQELAANPHAALVFYWPENDRQVRINGPVEPLDTAAAESYFQQRPSRSRYSAAASIQSQVIASRADLEARVAELQQRYPEDNVPRNPAWGGYRLIPERFEFWQGRRDRLHDRFVYWRSDDASHAWLIERLMP</sequence>
<dbReference type="NCBIfam" id="NF004231">
    <property type="entry name" value="PRK05679.1"/>
    <property type="match status" value="1"/>
</dbReference>
<dbReference type="InterPro" id="IPR019740">
    <property type="entry name" value="Pyridox_Oxase_CS"/>
</dbReference>
<organism evidence="10 12">
    <name type="scientific">Acidithiobacillus thiooxidans</name>
    <name type="common">Thiobacillus thiooxidans</name>
    <dbReference type="NCBI Taxonomy" id="930"/>
    <lineage>
        <taxon>Bacteria</taxon>
        <taxon>Pseudomonadati</taxon>
        <taxon>Pseudomonadota</taxon>
        <taxon>Acidithiobacillia</taxon>
        <taxon>Acidithiobacillales</taxon>
        <taxon>Acidithiobacillaceae</taxon>
        <taxon>Acidithiobacillus</taxon>
    </lineage>
</organism>
<accession>A0A1C2IGJ1</accession>
<comment type="cofactor">
    <cofactor evidence="5 6">
        <name>FMN</name>
        <dbReference type="ChEBI" id="CHEBI:58210"/>
    </cofactor>
    <text evidence="5 6">Binds 1 FMN per subunit.</text>
</comment>
<dbReference type="AlphaFoldDB" id="A0A1C2IGJ1"/>
<comment type="function">
    <text evidence="5">Catalyzes the oxidation of either pyridoxine 5'-phosphate (PNP) or pyridoxamine 5'-phosphate (PMP) into pyridoxal 5'-phosphate (PLP).</text>
</comment>
<dbReference type="InterPro" id="IPR012349">
    <property type="entry name" value="Split_barrel_FMN-bd"/>
</dbReference>
<dbReference type="EMBL" id="LWSA01000282">
    <property type="protein sequence ID" value="OCX68756.1"/>
    <property type="molecule type" value="Genomic_DNA"/>
</dbReference>
<dbReference type="PIRSF" id="PIRSF000190">
    <property type="entry name" value="Pyd_amn-ph_oxd"/>
    <property type="match status" value="1"/>
</dbReference>
<dbReference type="Pfam" id="PF01243">
    <property type="entry name" value="PNPOx_N"/>
    <property type="match status" value="1"/>
</dbReference>
<name>A0A1C2IGJ1_ACITH</name>
<feature type="domain" description="Pyridoxine 5'-phosphate oxidase dimerisation C-terminal" evidence="8">
    <location>
        <begin position="175"/>
        <end position="218"/>
    </location>
</feature>
<evidence type="ECO:0000256" key="3">
    <source>
        <dbReference type="ARBA" id="ARBA00022643"/>
    </source>
</evidence>
<keyword evidence="12" id="KW-1185">Reference proteome</keyword>
<evidence type="ECO:0000256" key="6">
    <source>
        <dbReference type="PIRSR" id="PIRSR000190-2"/>
    </source>
</evidence>
<gene>
    <name evidence="5" type="primary">pdxH</name>
    <name evidence="10" type="ORF">A6M23_05335</name>
    <name evidence="9" type="ORF">A6P07_17655</name>
</gene>
<keyword evidence="5" id="KW-0664">Pyridoxine biosynthesis</keyword>
<keyword evidence="2 5" id="KW-0285">Flavoprotein</keyword>
<feature type="domain" description="Pyridoxamine 5'-phosphate oxidase N-terminal" evidence="7">
    <location>
        <begin position="47"/>
        <end position="162"/>
    </location>
</feature>
<feature type="binding site" evidence="5 6">
    <location>
        <position position="188"/>
    </location>
    <ligand>
        <name>FMN</name>
        <dbReference type="ChEBI" id="CHEBI:58210"/>
    </ligand>
</feature>
<feature type="binding site" evidence="5 6">
    <location>
        <position position="86"/>
    </location>
    <ligand>
        <name>FMN</name>
        <dbReference type="ChEBI" id="CHEBI:58210"/>
    </ligand>
</feature>
<dbReference type="PANTHER" id="PTHR10851:SF0">
    <property type="entry name" value="PYRIDOXINE-5'-PHOSPHATE OXIDASE"/>
    <property type="match status" value="1"/>
</dbReference>
<comment type="catalytic activity">
    <reaction evidence="5">
        <text>pyridoxamine 5'-phosphate + O2 + H2O = pyridoxal 5'-phosphate + H2O2 + NH4(+)</text>
        <dbReference type="Rhea" id="RHEA:15817"/>
        <dbReference type="ChEBI" id="CHEBI:15377"/>
        <dbReference type="ChEBI" id="CHEBI:15379"/>
        <dbReference type="ChEBI" id="CHEBI:16240"/>
        <dbReference type="ChEBI" id="CHEBI:28938"/>
        <dbReference type="ChEBI" id="CHEBI:58451"/>
        <dbReference type="ChEBI" id="CHEBI:597326"/>
        <dbReference type="EC" id="1.4.3.5"/>
    </reaction>
</comment>
<comment type="pathway">
    <text evidence="5">Cofactor metabolism; pyridoxal 5'-phosphate salvage; pyridoxal 5'-phosphate from pyridoxamine 5'-phosphate: step 1/1.</text>
</comment>
<evidence type="ECO:0000313" key="9">
    <source>
        <dbReference type="EMBL" id="OCX68756.1"/>
    </source>
</evidence>
<comment type="caution">
    <text evidence="10">The sequence shown here is derived from an EMBL/GenBank/DDBJ whole genome shotgun (WGS) entry which is preliminary data.</text>
</comment>
<reference evidence="10 11" key="1">
    <citation type="journal article" date="2016" name="Int. J. Mol. Sci.">
        <title>Comparative genomics of the extreme acidophile Acidithiobacillus thiooxidans reveals intraspecific divergence and niche adaptation.</title>
        <authorList>
            <person name="Zhang X."/>
            <person name="Feng X."/>
            <person name="Tao J."/>
            <person name="Ma L."/>
            <person name="Xiao Y."/>
            <person name="Liang Y."/>
            <person name="Liu X."/>
            <person name="Yin H."/>
        </authorList>
    </citation>
    <scope>NUCLEOTIDE SEQUENCE [LARGE SCALE GENOMIC DNA]</scope>
    <source>
        <strain evidence="9 11">A02</strain>
        <strain evidence="10">DXS-W</strain>
    </source>
</reference>
<proteinExistence type="inferred from homology"/>
<keyword evidence="3 5" id="KW-0288">FMN</keyword>
<dbReference type="GO" id="GO:0010181">
    <property type="term" value="F:FMN binding"/>
    <property type="evidence" value="ECO:0007669"/>
    <property type="project" value="UniProtKB-UniRule"/>
</dbReference>
<dbReference type="HAMAP" id="MF_01629">
    <property type="entry name" value="PdxH"/>
    <property type="match status" value="1"/>
</dbReference>
<feature type="binding site" evidence="5">
    <location>
        <position position="126"/>
    </location>
    <ligand>
        <name>substrate</name>
    </ligand>
</feature>
<dbReference type="SUPFAM" id="SSF50475">
    <property type="entry name" value="FMN-binding split barrel"/>
    <property type="match status" value="1"/>
</dbReference>
<dbReference type="Proteomes" id="UP000094893">
    <property type="component" value="Unassembled WGS sequence"/>
</dbReference>
<feature type="binding site" evidence="5 6">
    <location>
        <begin position="64"/>
        <end position="69"/>
    </location>
    <ligand>
        <name>FMN</name>
        <dbReference type="ChEBI" id="CHEBI:58210"/>
    </ligand>
</feature>
<dbReference type="EMBL" id="LWRY01000035">
    <property type="protein sequence ID" value="OCX74596.1"/>
    <property type="molecule type" value="Genomic_DNA"/>
</dbReference>
<dbReference type="Gene3D" id="2.30.110.10">
    <property type="entry name" value="Electron Transport, Fmn-binding Protein, Chain A"/>
    <property type="match status" value="1"/>
</dbReference>
<dbReference type="UniPathway" id="UPA01068">
    <property type="reaction ID" value="UER00304"/>
</dbReference>
<comment type="catalytic activity">
    <reaction evidence="5">
        <text>pyridoxine 5'-phosphate + O2 = pyridoxal 5'-phosphate + H2O2</text>
        <dbReference type="Rhea" id="RHEA:15149"/>
        <dbReference type="ChEBI" id="CHEBI:15379"/>
        <dbReference type="ChEBI" id="CHEBI:16240"/>
        <dbReference type="ChEBI" id="CHEBI:58589"/>
        <dbReference type="ChEBI" id="CHEBI:597326"/>
        <dbReference type="EC" id="1.4.3.5"/>
    </reaction>
</comment>
<feature type="binding site" evidence="5">
    <location>
        <position position="134"/>
    </location>
    <ligand>
        <name>substrate</name>
    </ligand>
</feature>
<evidence type="ECO:0000313" key="11">
    <source>
        <dbReference type="Proteomes" id="UP000094893"/>
    </source>
</evidence>
<feature type="binding site" evidence="5 6">
    <location>
        <position position="198"/>
    </location>
    <ligand>
        <name>FMN</name>
        <dbReference type="ChEBI" id="CHEBI:58210"/>
    </ligand>
</feature>
<evidence type="ECO:0000256" key="1">
    <source>
        <dbReference type="ARBA" id="ARBA00007301"/>
    </source>
</evidence>
<feature type="binding site" evidence="5">
    <location>
        <begin position="194"/>
        <end position="196"/>
    </location>
    <ligand>
        <name>substrate</name>
    </ligand>
</feature>
<evidence type="ECO:0000259" key="8">
    <source>
        <dbReference type="Pfam" id="PF10590"/>
    </source>
</evidence>
<dbReference type="OrthoDB" id="5292100at2"/>
<dbReference type="STRING" id="930.GCA_002079865_01307"/>
<dbReference type="PROSITE" id="PS01064">
    <property type="entry name" value="PYRIDOX_OXIDASE"/>
    <property type="match status" value="1"/>
</dbReference>
<dbReference type="InterPro" id="IPR011576">
    <property type="entry name" value="Pyridox_Oxase_N"/>
</dbReference>
<feature type="binding site" evidence="5 6">
    <location>
        <position position="108"/>
    </location>
    <ligand>
        <name>FMN</name>
        <dbReference type="ChEBI" id="CHEBI:58210"/>
    </ligand>
</feature>
<feature type="binding site" evidence="5">
    <location>
        <position position="130"/>
    </location>
    <ligand>
        <name>substrate</name>
    </ligand>
</feature>
<feature type="binding site" evidence="5 6">
    <location>
        <begin position="143"/>
        <end position="144"/>
    </location>
    <ligand>
        <name>FMN</name>
        <dbReference type="ChEBI" id="CHEBI:58210"/>
    </ligand>
</feature>
<dbReference type="GO" id="GO:0004733">
    <property type="term" value="F:pyridoxamine phosphate oxidase activity"/>
    <property type="evidence" value="ECO:0007669"/>
    <property type="project" value="UniProtKB-UniRule"/>
</dbReference>
<comment type="pathway">
    <text evidence="5">Cofactor metabolism; pyridoxal 5'-phosphate salvage; pyridoxal 5'-phosphate from pyridoxine 5'-phosphate: step 1/1.</text>
</comment>
<dbReference type="RefSeq" id="WP_024893974.1">
    <property type="nucleotide sequence ID" value="NZ_LWRY01000035.1"/>
</dbReference>
<dbReference type="Pfam" id="PF10590">
    <property type="entry name" value="PNP_phzG_C"/>
    <property type="match status" value="1"/>
</dbReference>